<keyword evidence="2" id="KW-1185">Reference proteome</keyword>
<dbReference type="Gene3D" id="3.80.10.10">
    <property type="entry name" value="Ribonuclease Inhibitor"/>
    <property type="match status" value="2"/>
</dbReference>
<proteinExistence type="predicted"/>
<dbReference type="InterPro" id="IPR026906">
    <property type="entry name" value="LRR_5"/>
</dbReference>
<evidence type="ECO:0000313" key="2">
    <source>
        <dbReference type="Proteomes" id="UP001470230"/>
    </source>
</evidence>
<dbReference type="Pfam" id="PF13306">
    <property type="entry name" value="LRR_5"/>
    <property type="match status" value="2"/>
</dbReference>
<dbReference type="EMBL" id="JAPFFF010000033">
    <property type="protein sequence ID" value="KAK8844304.1"/>
    <property type="molecule type" value="Genomic_DNA"/>
</dbReference>
<comment type="caution">
    <text evidence="1">The sequence shown here is derived from an EMBL/GenBank/DDBJ whole genome shotgun (WGS) entry which is preliminary data.</text>
</comment>
<sequence>MSEEMQKYIEEQKQIYNCLMAFLENSEDNAEDFQKLVSTVKLYNHEKDREKFEQSLRLITDVANYYSNSSAFYEKIFHILSIFKEQINQTFTNIEIFKIFQSNKKILLFLYVEQIITIDYKVFNEIVQINEPNGCRYCHFFYPEIKSLSFYGKEKIQQIEEELFQSDSKSYENFFNKRHEGENESYICSLIRNDSIHEFVYYVTSFNIPLDKKIEASLFETNLYLIENSCSLIEYSAFFGSIKIFLYLASKVILKPSLWLFAIHSGEFKMIHFLEDLNINPPNNSYESCYKESIKCHHYEITDYFANNLLNVPNENEVISNIFCFHNYLYYPSSITKSDEFFYLCSSHCNYLAELYLNMREKSIIKEIDRIISHKEDEKDPAILYYLLLTQDKFQISTNVQKIIFPMRAKPINIYPLSGYEKLTSVVIPSSVTCIENGAFNSCKSLSEITIPSSVKTIGSSAFCLCSSLEHIEIPSSVLSIGGFAFSGCLSLKKVSLSASITLLENYTFRECKSLEQIAIPLSVTNIQDNVFNSCSSLKEIAIPPSVTSIGNMVFSGCVSLKKVTIYSKILEFWGHNCFFNCHKLEQVKFSYSIPITNIEGCIFNGCSKLKKIEIPPTVIKIGMKSFWKCSSLTEITLPSSITIIDNYAFNCCCSLQYINLPPHLTIIGSYAFSGCSSLNEIIIPPSVEQIRYYAFNECSSLKKAIILSNKLTIIKESLFYKCISLKEVTLPTSINQIKSDAFIECRSLTEITIPALCHLDKSCFSPETIIIRK</sequence>
<protein>
    <submittedName>
        <fullName evidence="1">Uncharacterized protein</fullName>
    </submittedName>
</protein>
<reference evidence="1 2" key="1">
    <citation type="submission" date="2024-04" db="EMBL/GenBank/DDBJ databases">
        <title>Tritrichomonas musculus Genome.</title>
        <authorList>
            <person name="Alves-Ferreira E."/>
            <person name="Grigg M."/>
            <person name="Lorenzi H."/>
            <person name="Galac M."/>
        </authorList>
    </citation>
    <scope>NUCLEOTIDE SEQUENCE [LARGE SCALE GENOMIC DNA]</scope>
    <source>
        <strain evidence="1 2">EAF2021</strain>
    </source>
</reference>
<organism evidence="1 2">
    <name type="scientific">Tritrichomonas musculus</name>
    <dbReference type="NCBI Taxonomy" id="1915356"/>
    <lineage>
        <taxon>Eukaryota</taxon>
        <taxon>Metamonada</taxon>
        <taxon>Parabasalia</taxon>
        <taxon>Tritrichomonadida</taxon>
        <taxon>Tritrichomonadidae</taxon>
        <taxon>Tritrichomonas</taxon>
    </lineage>
</organism>
<gene>
    <name evidence="1" type="ORF">M9Y10_024516</name>
</gene>
<name>A0ABR2HCA4_9EUKA</name>
<dbReference type="PANTHER" id="PTHR45661">
    <property type="entry name" value="SURFACE ANTIGEN"/>
    <property type="match status" value="1"/>
</dbReference>
<evidence type="ECO:0000313" key="1">
    <source>
        <dbReference type="EMBL" id="KAK8844304.1"/>
    </source>
</evidence>
<dbReference type="SUPFAM" id="SSF52058">
    <property type="entry name" value="L domain-like"/>
    <property type="match status" value="2"/>
</dbReference>
<dbReference type="Proteomes" id="UP001470230">
    <property type="component" value="Unassembled WGS sequence"/>
</dbReference>
<dbReference type="InterPro" id="IPR053139">
    <property type="entry name" value="Surface_bspA-like"/>
</dbReference>
<dbReference type="InterPro" id="IPR032675">
    <property type="entry name" value="LRR_dom_sf"/>
</dbReference>
<dbReference type="PANTHER" id="PTHR45661:SF3">
    <property type="entry name" value="IG-LIKE DOMAIN-CONTAINING PROTEIN"/>
    <property type="match status" value="1"/>
</dbReference>
<accession>A0ABR2HCA4</accession>